<evidence type="ECO:0000256" key="1">
    <source>
        <dbReference type="SAM" id="Phobius"/>
    </source>
</evidence>
<keyword evidence="1" id="KW-0472">Membrane</keyword>
<dbReference type="InterPro" id="IPR055301">
    <property type="entry name" value="Lea14-like_2"/>
</dbReference>
<reference evidence="3 4" key="1">
    <citation type="journal article" date="2023" name="G3 (Bethesda)">
        <title>A chromosome-length genome assembly and annotation of blackberry (Rubus argutus, cv. 'Hillquist').</title>
        <authorList>
            <person name="Bruna T."/>
            <person name="Aryal R."/>
            <person name="Dudchenko O."/>
            <person name="Sargent D.J."/>
            <person name="Mead D."/>
            <person name="Buti M."/>
            <person name="Cavallini A."/>
            <person name="Hytonen T."/>
            <person name="Andres J."/>
            <person name="Pham M."/>
            <person name="Weisz D."/>
            <person name="Mascagni F."/>
            <person name="Usai G."/>
            <person name="Natali L."/>
            <person name="Bassil N."/>
            <person name="Fernandez G.E."/>
            <person name="Lomsadze A."/>
            <person name="Armour M."/>
            <person name="Olukolu B."/>
            <person name="Poorten T."/>
            <person name="Britton C."/>
            <person name="Davik J."/>
            <person name="Ashrafi H."/>
            <person name="Aiden E.L."/>
            <person name="Borodovsky M."/>
            <person name="Worthington M."/>
        </authorList>
    </citation>
    <scope>NUCLEOTIDE SEQUENCE [LARGE SCALE GENOMIC DNA]</scope>
    <source>
        <strain evidence="3">PI 553951</strain>
    </source>
</reference>
<gene>
    <name evidence="3" type="ORF">M0R45_028735</name>
</gene>
<organism evidence="3 4">
    <name type="scientific">Rubus argutus</name>
    <name type="common">Southern blackberry</name>
    <dbReference type="NCBI Taxonomy" id="59490"/>
    <lineage>
        <taxon>Eukaryota</taxon>
        <taxon>Viridiplantae</taxon>
        <taxon>Streptophyta</taxon>
        <taxon>Embryophyta</taxon>
        <taxon>Tracheophyta</taxon>
        <taxon>Spermatophyta</taxon>
        <taxon>Magnoliopsida</taxon>
        <taxon>eudicotyledons</taxon>
        <taxon>Gunneridae</taxon>
        <taxon>Pentapetalae</taxon>
        <taxon>rosids</taxon>
        <taxon>fabids</taxon>
        <taxon>Rosales</taxon>
        <taxon>Rosaceae</taxon>
        <taxon>Rosoideae</taxon>
        <taxon>Rosoideae incertae sedis</taxon>
        <taxon>Rubus</taxon>
    </lineage>
</organism>
<comment type="caution">
    <text evidence="3">The sequence shown here is derived from an EMBL/GenBank/DDBJ whole genome shotgun (WGS) entry which is preliminary data.</text>
</comment>
<dbReference type="PANTHER" id="PTHR31852">
    <property type="entry name" value="LATE EMBRYOGENESIS ABUNDANT (LEA) HYDROXYPROLINE-RICH GLYCOPROTEIN FAMILY"/>
    <property type="match status" value="1"/>
</dbReference>
<dbReference type="Gene3D" id="2.60.40.1820">
    <property type="match status" value="1"/>
</dbReference>
<keyword evidence="1" id="KW-0812">Transmembrane</keyword>
<dbReference type="Proteomes" id="UP001457282">
    <property type="component" value="Unassembled WGS sequence"/>
</dbReference>
<dbReference type="AlphaFoldDB" id="A0AAW1W5L1"/>
<accession>A0AAW1W5L1</accession>
<feature type="transmembrane region" description="Helical" evidence="1">
    <location>
        <begin position="18"/>
        <end position="43"/>
    </location>
</feature>
<sequence>MTENPTDKKPNKRKRSCLIAIGVVLFLIMLIFIVCLILALTVFKPKQPRTTVVSATVDGVAPRVSFPAVKIELNITLDLVILIENRNRASFKHGAGKTLLLYQGTQVGDADLDPGNIPARGNATLPARLTMQADRLASKMSNLVSDALSGEFVVETKSSIPGRITLLGFIRKHAVAESECQLTIGFPNLKVKSQVCKNKTKL</sequence>
<dbReference type="EMBL" id="JBEDUW010000006">
    <property type="protein sequence ID" value="KAK9920176.1"/>
    <property type="molecule type" value="Genomic_DNA"/>
</dbReference>
<dbReference type="Pfam" id="PF03168">
    <property type="entry name" value="LEA_2"/>
    <property type="match status" value="1"/>
</dbReference>
<feature type="domain" description="Late embryogenesis abundant protein LEA-2 subgroup" evidence="2">
    <location>
        <begin position="82"/>
        <end position="168"/>
    </location>
</feature>
<evidence type="ECO:0000313" key="3">
    <source>
        <dbReference type="EMBL" id="KAK9920176.1"/>
    </source>
</evidence>
<keyword evidence="4" id="KW-1185">Reference proteome</keyword>
<evidence type="ECO:0000259" key="2">
    <source>
        <dbReference type="Pfam" id="PF03168"/>
    </source>
</evidence>
<evidence type="ECO:0000313" key="4">
    <source>
        <dbReference type="Proteomes" id="UP001457282"/>
    </source>
</evidence>
<name>A0AAW1W5L1_RUBAR</name>
<protein>
    <recommendedName>
        <fullName evidence="2">Late embryogenesis abundant protein LEA-2 subgroup domain-containing protein</fullName>
    </recommendedName>
</protein>
<dbReference type="InterPro" id="IPR004864">
    <property type="entry name" value="LEA_2"/>
</dbReference>
<dbReference type="SUPFAM" id="SSF117070">
    <property type="entry name" value="LEA14-like"/>
    <property type="match status" value="1"/>
</dbReference>
<keyword evidence="1" id="KW-1133">Transmembrane helix</keyword>
<proteinExistence type="predicted"/>